<evidence type="ECO:0000259" key="11">
    <source>
        <dbReference type="Pfam" id="PF08545"/>
    </source>
</evidence>
<evidence type="ECO:0000256" key="4">
    <source>
        <dbReference type="ARBA" id="ARBA00022679"/>
    </source>
</evidence>
<evidence type="ECO:0000256" key="3">
    <source>
        <dbReference type="ARBA" id="ARBA00022516"/>
    </source>
</evidence>
<reference evidence="12 13" key="1">
    <citation type="journal article" date="2015" name="Genome Announc.">
        <title>Expanding the biotechnology potential of lactobacilli through comparative genomics of 213 strains and associated genera.</title>
        <authorList>
            <person name="Sun Z."/>
            <person name="Harris H.M."/>
            <person name="McCann A."/>
            <person name="Guo C."/>
            <person name="Argimon S."/>
            <person name="Zhang W."/>
            <person name="Yang X."/>
            <person name="Jeffery I.B."/>
            <person name="Cooney J.C."/>
            <person name="Kagawa T.F."/>
            <person name="Liu W."/>
            <person name="Song Y."/>
            <person name="Salvetti E."/>
            <person name="Wrobel A."/>
            <person name="Rasinkangas P."/>
            <person name="Parkhill J."/>
            <person name="Rea M.C."/>
            <person name="O'Sullivan O."/>
            <person name="Ritari J."/>
            <person name="Douillard F.P."/>
            <person name="Paul Ross R."/>
            <person name="Yang R."/>
            <person name="Briner A.E."/>
            <person name="Felis G.E."/>
            <person name="de Vos W.M."/>
            <person name="Barrangou R."/>
            <person name="Klaenhammer T.R."/>
            <person name="Caufield P.W."/>
            <person name="Cui Y."/>
            <person name="Zhang H."/>
            <person name="O'Toole P.W."/>
        </authorList>
    </citation>
    <scope>NUCLEOTIDE SEQUENCE [LARGE SCALE GENOMIC DNA]</scope>
    <source>
        <strain evidence="12 13">LMG 26013</strain>
    </source>
</reference>
<dbReference type="EMBL" id="JQCL01000074">
    <property type="protein sequence ID" value="KRO09194.1"/>
    <property type="molecule type" value="Genomic_DNA"/>
</dbReference>
<dbReference type="RefSeq" id="WP_057706925.1">
    <property type="nucleotide sequence ID" value="NZ_JQCL01000074.1"/>
</dbReference>
<keyword evidence="5 9" id="KW-0276">Fatty acid metabolism</keyword>
<dbReference type="InterPro" id="IPR013751">
    <property type="entry name" value="ACP_syn_III_N"/>
</dbReference>
<dbReference type="SUPFAM" id="SSF53901">
    <property type="entry name" value="Thiolase-like"/>
    <property type="match status" value="1"/>
</dbReference>
<dbReference type="Pfam" id="PF08541">
    <property type="entry name" value="ACP_syn_III_C"/>
    <property type="match status" value="1"/>
</dbReference>
<evidence type="ECO:0000256" key="1">
    <source>
        <dbReference type="ARBA" id="ARBA00008642"/>
    </source>
</evidence>
<sequence>MSTYTKITAMGQYVPERVVDNDELATIMDTSDEWIQAHTGIKTRHFAMDQENTSDLATQVAHQLLTKSGVVATDIDLIIVTTITPDALTPATACIVQANIGADNAFAFDMSAACAGFTFGLATADKFIRSGQYQNVMVISAEVNSKMMDFQDRTAAVFFGDGAGGALLQATENANENSLLAEKLQTQGNAEVIHSGRVRPLTKVAASNYPQTDAFYQNGREVFQFATNVVPEQMKTLLRTANVQPSELQYVICHQANLRIIEKIAANLALPMTKFPHNVERLGNTSSAGVAMALAEAFDHMTGPTLLTAFGGGLAYGSVLIKK</sequence>
<dbReference type="STRING" id="942150.IV64_GL000325"/>
<evidence type="ECO:0000256" key="8">
    <source>
        <dbReference type="ARBA" id="ARBA00023315"/>
    </source>
</evidence>
<keyword evidence="7 9" id="KW-0275">Fatty acid biosynthesis</keyword>
<evidence type="ECO:0000313" key="13">
    <source>
        <dbReference type="Proteomes" id="UP000051783"/>
    </source>
</evidence>
<comment type="function">
    <text evidence="9">Catalyzes the condensation reaction of fatty acid synthesis by the addition to an acyl acceptor of two carbons from malonyl-ACP. Catalyzes the first condensation reaction which initiates fatty acid synthesis and may therefore play a role in governing the total rate of fatty acid production. Possesses both acetoacetyl-ACP synthase and acetyl transacylase activities. Its substrate specificity determines the biosynthesis of branched-chain and/or straight-chain of fatty acids.</text>
</comment>
<evidence type="ECO:0000313" key="12">
    <source>
        <dbReference type="EMBL" id="KRO09194.1"/>
    </source>
</evidence>
<keyword evidence="9" id="KW-0511">Multifunctional enzyme</keyword>
<dbReference type="HAMAP" id="MF_01815">
    <property type="entry name" value="FabH"/>
    <property type="match status" value="1"/>
</dbReference>
<accession>A0A0R2MEB5</accession>
<keyword evidence="8 9" id="KW-0012">Acyltransferase</keyword>
<dbReference type="GO" id="GO:0006633">
    <property type="term" value="P:fatty acid biosynthetic process"/>
    <property type="evidence" value="ECO:0007669"/>
    <property type="project" value="UniProtKB-UniRule"/>
</dbReference>
<dbReference type="UniPathway" id="UPA00094"/>
<dbReference type="GO" id="GO:0033818">
    <property type="term" value="F:beta-ketoacyl-acyl-carrier-protein synthase III activity"/>
    <property type="evidence" value="ECO:0007669"/>
    <property type="project" value="UniProtKB-UniRule"/>
</dbReference>
<comment type="similarity">
    <text evidence="1 9">Belongs to the thiolase-like superfamily. FabH family.</text>
</comment>
<evidence type="ECO:0000256" key="2">
    <source>
        <dbReference type="ARBA" id="ARBA00022490"/>
    </source>
</evidence>
<comment type="subunit">
    <text evidence="9">Homodimer.</text>
</comment>
<evidence type="ECO:0000256" key="7">
    <source>
        <dbReference type="ARBA" id="ARBA00023160"/>
    </source>
</evidence>
<dbReference type="PANTHER" id="PTHR34069">
    <property type="entry name" value="3-OXOACYL-[ACYL-CARRIER-PROTEIN] SYNTHASE 3"/>
    <property type="match status" value="1"/>
</dbReference>
<dbReference type="EC" id="2.3.1.180" evidence="9"/>
<dbReference type="GO" id="GO:0044550">
    <property type="term" value="P:secondary metabolite biosynthetic process"/>
    <property type="evidence" value="ECO:0007669"/>
    <property type="project" value="TreeGrafter"/>
</dbReference>
<keyword evidence="4 9" id="KW-0808">Transferase</keyword>
<proteinExistence type="inferred from homology"/>
<dbReference type="Proteomes" id="UP000051783">
    <property type="component" value="Unassembled WGS sequence"/>
</dbReference>
<feature type="region of interest" description="ACP-binding" evidence="9">
    <location>
        <begin position="255"/>
        <end position="259"/>
    </location>
</feature>
<dbReference type="CDD" id="cd00830">
    <property type="entry name" value="KAS_III"/>
    <property type="match status" value="1"/>
</dbReference>
<organism evidence="12 13">
    <name type="scientific">Lactiplantibacillus xiangfangensis</name>
    <dbReference type="NCBI Taxonomy" id="942150"/>
    <lineage>
        <taxon>Bacteria</taxon>
        <taxon>Bacillati</taxon>
        <taxon>Bacillota</taxon>
        <taxon>Bacilli</taxon>
        <taxon>Lactobacillales</taxon>
        <taxon>Lactobacillaceae</taxon>
        <taxon>Lactiplantibacillus</taxon>
    </lineage>
</organism>
<evidence type="ECO:0000256" key="6">
    <source>
        <dbReference type="ARBA" id="ARBA00023098"/>
    </source>
</evidence>
<dbReference type="PATRIC" id="fig|942150.3.peg.332"/>
<keyword evidence="3 9" id="KW-0444">Lipid biosynthesis</keyword>
<comment type="caution">
    <text evidence="12">The sequence shown here is derived from an EMBL/GenBank/DDBJ whole genome shotgun (WGS) entry which is preliminary data.</text>
</comment>
<feature type="domain" description="Beta-ketoacyl-[acyl-carrier-protein] synthase III N-terminal" evidence="11">
    <location>
        <begin position="108"/>
        <end position="188"/>
    </location>
</feature>
<dbReference type="GO" id="GO:0004315">
    <property type="term" value="F:3-oxoacyl-[acyl-carrier-protein] synthase activity"/>
    <property type="evidence" value="ECO:0007669"/>
    <property type="project" value="InterPro"/>
</dbReference>
<dbReference type="Pfam" id="PF08545">
    <property type="entry name" value="ACP_syn_III"/>
    <property type="match status" value="1"/>
</dbReference>
<feature type="active site" evidence="9">
    <location>
        <position position="254"/>
    </location>
</feature>
<evidence type="ECO:0000256" key="5">
    <source>
        <dbReference type="ARBA" id="ARBA00022832"/>
    </source>
</evidence>
<feature type="domain" description="Beta-ketoacyl-[acyl-carrier-protein] synthase III C-terminal" evidence="10">
    <location>
        <begin position="238"/>
        <end position="322"/>
    </location>
</feature>
<comment type="pathway">
    <text evidence="9">Lipid metabolism; fatty acid biosynthesis.</text>
</comment>
<dbReference type="InterPro" id="IPR004655">
    <property type="entry name" value="FabH"/>
</dbReference>
<feature type="active site" evidence="9">
    <location>
        <position position="284"/>
    </location>
</feature>
<comment type="subcellular location">
    <subcellularLocation>
        <location evidence="9">Cytoplasm</location>
    </subcellularLocation>
</comment>
<protein>
    <recommendedName>
        <fullName evidence="9">Beta-ketoacyl-[acyl-carrier-protein] synthase III</fullName>
        <shortName evidence="9">Beta-ketoacyl-ACP synthase III</shortName>
        <shortName evidence="9">KAS III</shortName>
        <ecNumber evidence="9">2.3.1.180</ecNumber>
    </recommendedName>
    <alternativeName>
        <fullName evidence="9">3-oxoacyl-[acyl-carrier-protein] synthase 3</fullName>
    </alternativeName>
    <alternativeName>
        <fullName evidence="9">3-oxoacyl-[acyl-carrier-protein] synthase III</fullName>
    </alternativeName>
</protein>
<dbReference type="InterPro" id="IPR016039">
    <property type="entry name" value="Thiolase-like"/>
</dbReference>
<dbReference type="Gene3D" id="3.40.47.10">
    <property type="match status" value="1"/>
</dbReference>
<dbReference type="NCBIfam" id="NF006829">
    <property type="entry name" value="PRK09352.1"/>
    <property type="match status" value="1"/>
</dbReference>
<gene>
    <name evidence="9" type="primary">fabH</name>
    <name evidence="12" type="ORF">IV64_GL000325</name>
</gene>
<dbReference type="GO" id="GO:0005737">
    <property type="term" value="C:cytoplasm"/>
    <property type="evidence" value="ECO:0007669"/>
    <property type="project" value="UniProtKB-SubCell"/>
</dbReference>
<comment type="catalytic activity">
    <reaction evidence="9">
        <text>malonyl-[ACP] + acetyl-CoA + H(+) = 3-oxobutanoyl-[ACP] + CO2 + CoA</text>
        <dbReference type="Rhea" id="RHEA:12080"/>
        <dbReference type="Rhea" id="RHEA-COMP:9623"/>
        <dbReference type="Rhea" id="RHEA-COMP:9625"/>
        <dbReference type="ChEBI" id="CHEBI:15378"/>
        <dbReference type="ChEBI" id="CHEBI:16526"/>
        <dbReference type="ChEBI" id="CHEBI:57287"/>
        <dbReference type="ChEBI" id="CHEBI:57288"/>
        <dbReference type="ChEBI" id="CHEBI:78449"/>
        <dbReference type="ChEBI" id="CHEBI:78450"/>
        <dbReference type="EC" id="2.3.1.180"/>
    </reaction>
</comment>
<dbReference type="PANTHER" id="PTHR34069:SF2">
    <property type="entry name" value="BETA-KETOACYL-[ACYL-CARRIER-PROTEIN] SYNTHASE III"/>
    <property type="match status" value="1"/>
</dbReference>
<keyword evidence="2 9" id="KW-0963">Cytoplasm</keyword>
<keyword evidence="13" id="KW-1185">Reference proteome</keyword>
<dbReference type="AlphaFoldDB" id="A0A0R2MEB5"/>
<comment type="domain">
    <text evidence="9">The last Arg residue of the ACP-binding site is essential for the weak association between ACP/AcpP and FabH.</text>
</comment>
<dbReference type="NCBIfam" id="TIGR00747">
    <property type="entry name" value="fabH"/>
    <property type="match status" value="1"/>
</dbReference>
<evidence type="ECO:0000259" key="10">
    <source>
        <dbReference type="Pfam" id="PF08541"/>
    </source>
</evidence>
<evidence type="ECO:0000256" key="9">
    <source>
        <dbReference type="HAMAP-Rule" id="MF_01815"/>
    </source>
</evidence>
<dbReference type="InterPro" id="IPR013747">
    <property type="entry name" value="ACP_syn_III_C"/>
</dbReference>
<name>A0A0R2MEB5_9LACO</name>
<keyword evidence="6 9" id="KW-0443">Lipid metabolism</keyword>
<dbReference type="OrthoDB" id="9815506at2"/>
<feature type="active site" evidence="9">
    <location>
        <position position="114"/>
    </location>
</feature>